<dbReference type="Proteomes" id="UP000244892">
    <property type="component" value="Chromosome"/>
</dbReference>
<proteinExistence type="predicted"/>
<keyword evidence="3" id="KW-1185">Reference proteome</keyword>
<organism evidence="2 3">
    <name type="scientific">Aquabacterium olei</name>
    <dbReference type="NCBI Taxonomy" id="1296669"/>
    <lineage>
        <taxon>Bacteria</taxon>
        <taxon>Pseudomonadati</taxon>
        <taxon>Pseudomonadota</taxon>
        <taxon>Betaproteobacteria</taxon>
        <taxon>Burkholderiales</taxon>
        <taxon>Aquabacterium</taxon>
    </lineage>
</organism>
<protein>
    <submittedName>
        <fullName evidence="2">Uncharacterized protein</fullName>
    </submittedName>
</protein>
<feature type="compositionally biased region" description="Polar residues" evidence="1">
    <location>
        <begin position="25"/>
        <end position="44"/>
    </location>
</feature>
<name>A0A2U8FUG6_9BURK</name>
<feature type="compositionally biased region" description="Basic residues" evidence="1">
    <location>
        <begin position="1"/>
        <end position="10"/>
    </location>
</feature>
<evidence type="ECO:0000313" key="2">
    <source>
        <dbReference type="EMBL" id="AWI54428.1"/>
    </source>
</evidence>
<evidence type="ECO:0000256" key="1">
    <source>
        <dbReference type="SAM" id="MobiDB-lite"/>
    </source>
</evidence>
<feature type="region of interest" description="Disordered" evidence="1">
    <location>
        <begin position="1"/>
        <end position="44"/>
    </location>
</feature>
<evidence type="ECO:0000313" key="3">
    <source>
        <dbReference type="Proteomes" id="UP000244892"/>
    </source>
</evidence>
<accession>A0A2U8FUG6</accession>
<sequence>MATRRSRRSAITHASNASIRPDPSATGSTYSQRGNQASLGSVAGSTSTMSDLLASRFAASVARLVAITM</sequence>
<dbReference type="KEGG" id="aon:DEH84_14105"/>
<gene>
    <name evidence="2" type="ORF">DEH84_14105</name>
</gene>
<dbReference type="EMBL" id="CP029210">
    <property type="protein sequence ID" value="AWI54428.1"/>
    <property type="molecule type" value="Genomic_DNA"/>
</dbReference>
<reference evidence="2 3" key="1">
    <citation type="submission" date="2018-05" db="EMBL/GenBank/DDBJ databases">
        <title>complete genome sequence of Aquabacterium olei NBRC 110486.</title>
        <authorList>
            <person name="Tang B."/>
            <person name="Chang J."/>
            <person name="Zhang L."/>
            <person name="Yang H."/>
        </authorList>
    </citation>
    <scope>NUCLEOTIDE SEQUENCE [LARGE SCALE GENOMIC DNA]</scope>
    <source>
        <strain evidence="2 3">NBRC 110486</strain>
    </source>
</reference>
<dbReference type="AlphaFoldDB" id="A0A2U8FUG6"/>